<dbReference type="AlphaFoldDB" id="A0A2M4B5S0"/>
<organism evidence="2">
    <name type="scientific">Anopheles triannulatus</name>
    <dbReference type="NCBI Taxonomy" id="58253"/>
    <lineage>
        <taxon>Eukaryota</taxon>
        <taxon>Metazoa</taxon>
        <taxon>Ecdysozoa</taxon>
        <taxon>Arthropoda</taxon>
        <taxon>Hexapoda</taxon>
        <taxon>Insecta</taxon>
        <taxon>Pterygota</taxon>
        <taxon>Neoptera</taxon>
        <taxon>Endopterygota</taxon>
        <taxon>Diptera</taxon>
        <taxon>Nematocera</taxon>
        <taxon>Culicoidea</taxon>
        <taxon>Culicidae</taxon>
        <taxon>Anophelinae</taxon>
        <taxon>Anopheles</taxon>
    </lineage>
</organism>
<proteinExistence type="predicted"/>
<reference evidence="2" key="1">
    <citation type="submission" date="2018-01" db="EMBL/GenBank/DDBJ databases">
        <title>An insight into the sialome of Amazonian anophelines.</title>
        <authorList>
            <person name="Ribeiro J.M."/>
            <person name="Scarpassa V."/>
            <person name="Calvo E."/>
        </authorList>
    </citation>
    <scope>NUCLEOTIDE SEQUENCE</scope>
    <source>
        <tissue evidence="2">Salivary glands</tissue>
    </source>
</reference>
<dbReference type="EMBL" id="GGFK01015019">
    <property type="protein sequence ID" value="MBW48340.1"/>
    <property type="molecule type" value="Transcribed_RNA"/>
</dbReference>
<protein>
    <submittedName>
        <fullName evidence="2">Putative secreted protein</fullName>
    </submittedName>
</protein>
<name>A0A2M4B5S0_9DIPT</name>
<evidence type="ECO:0000313" key="2">
    <source>
        <dbReference type="EMBL" id="MBW48340.1"/>
    </source>
</evidence>
<sequence>MRASAKRASIMANSFGLLPLLAVRCCSENDVPVVPLLLALTEKPTLSCRGTSCLEQNWQEKRNLLLLPAS</sequence>
<feature type="chain" id="PRO_5014824457" evidence="1">
    <location>
        <begin position="28"/>
        <end position="70"/>
    </location>
</feature>
<keyword evidence="1" id="KW-0732">Signal</keyword>
<accession>A0A2M4B5S0</accession>
<feature type="signal peptide" evidence="1">
    <location>
        <begin position="1"/>
        <end position="27"/>
    </location>
</feature>
<evidence type="ECO:0000256" key="1">
    <source>
        <dbReference type="SAM" id="SignalP"/>
    </source>
</evidence>